<gene>
    <name evidence="14 16" type="primary">nadD</name>
    <name evidence="16" type="ORF">CXP39_01790</name>
</gene>
<evidence type="ECO:0000256" key="13">
    <source>
        <dbReference type="ARBA" id="ARBA00049417"/>
    </source>
</evidence>
<dbReference type="InterPro" id="IPR006674">
    <property type="entry name" value="HD_domain"/>
</dbReference>
<dbReference type="EMBL" id="CP025257">
    <property type="protein sequence ID" value="AUF83522.1"/>
    <property type="molecule type" value="Genomic_DNA"/>
</dbReference>
<dbReference type="Gene3D" id="3.40.50.620">
    <property type="entry name" value="HUPs"/>
    <property type="match status" value="1"/>
</dbReference>
<dbReference type="NCBIfam" id="TIGR00488">
    <property type="entry name" value="bis(5'-nucleosyl)-tetraphosphatase (symmetrical) YqeK"/>
    <property type="match status" value="1"/>
</dbReference>
<comment type="function">
    <text evidence="1 14">Catalyzes the reversible adenylation of nicotinate mononucleotide (NaMN) to nicotinic acid adenine dinucleotide (NaAD).</text>
</comment>
<evidence type="ECO:0000256" key="10">
    <source>
        <dbReference type="ARBA" id="ARBA00023004"/>
    </source>
</evidence>
<dbReference type="Proteomes" id="UP000233419">
    <property type="component" value="Chromosome"/>
</dbReference>
<dbReference type="UniPathway" id="UPA00253">
    <property type="reaction ID" value="UER00332"/>
</dbReference>
<dbReference type="RefSeq" id="WP_036256252.1">
    <property type="nucleotide sequence ID" value="NZ_CP025257.1"/>
</dbReference>
<dbReference type="GO" id="GO:0004515">
    <property type="term" value="F:nicotinate-nucleotide adenylyltransferase activity"/>
    <property type="evidence" value="ECO:0007669"/>
    <property type="project" value="UniProtKB-UniRule"/>
</dbReference>
<keyword evidence="17" id="KW-1185">Reference proteome</keyword>
<dbReference type="GO" id="GO:0009435">
    <property type="term" value="P:NAD+ biosynthetic process"/>
    <property type="evidence" value="ECO:0007669"/>
    <property type="project" value="UniProtKB-UniRule"/>
</dbReference>
<accession>A0A2K9BR90</accession>
<dbReference type="SMART" id="SM00471">
    <property type="entry name" value="HDc"/>
    <property type="match status" value="1"/>
</dbReference>
<organism evidence="16 17">
    <name type="scientific">Mesoplasma syrphidae</name>
    <dbReference type="NCBI Taxonomy" id="225999"/>
    <lineage>
        <taxon>Bacteria</taxon>
        <taxon>Bacillati</taxon>
        <taxon>Mycoplasmatota</taxon>
        <taxon>Mollicutes</taxon>
        <taxon>Entomoplasmatales</taxon>
        <taxon>Entomoplasmataceae</taxon>
        <taxon>Mesoplasma</taxon>
    </lineage>
</organism>
<evidence type="ECO:0000259" key="15">
    <source>
        <dbReference type="SMART" id="SM00471"/>
    </source>
</evidence>
<keyword evidence="6" id="KW-0479">Metal-binding</keyword>
<dbReference type="AlphaFoldDB" id="A0A2K9BR90"/>
<evidence type="ECO:0000256" key="9">
    <source>
        <dbReference type="ARBA" id="ARBA00022840"/>
    </source>
</evidence>
<evidence type="ECO:0000256" key="8">
    <source>
        <dbReference type="ARBA" id="ARBA00022801"/>
    </source>
</evidence>
<comment type="catalytic activity">
    <reaction evidence="12 14">
        <text>nicotinate beta-D-ribonucleotide + ATP + H(+) = deamido-NAD(+) + diphosphate</text>
        <dbReference type="Rhea" id="RHEA:22860"/>
        <dbReference type="ChEBI" id="CHEBI:15378"/>
        <dbReference type="ChEBI" id="CHEBI:30616"/>
        <dbReference type="ChEBI" id="CHEBI:33019"/>
        <dbReference type="ChEBI" id="CHEBI:57502"/>
        <dbReference type="ChEBI" id="CHEBI:58437"/>
        <dbReference type="EC" id="2.7.7.18"/>
    </reaction>
</comment>
<evidence type="ECO:0000256" key="2">
    <source>
        <dbReference type="ARBA" id="ARBA00005019"/>
    </source>
</evidence>
<evidence type="ECO:0000256" key="7">
    <source>
        <dbReference type="ARBA" id="ARBA00022741"/>
    </source>
</evidence>
<dbReference type="OrthoDB" id="5295945at2"/>
<proteinExistence type="inferred from homology"/>
<evidence type="ECO:0000256" key="12">
    <source>
        <dbReference type="ARBA" id="ARBA00048721"/>
    </source>
</evidence>
<keyword evidence="8" id="KW-0378">Hydrolase</keyword>
<dbReference type="PANTHER" id="PTHR39321:SF3">
    <property type="entry name" value="PHOSPHOPANTETHEINE ADENYLYLTRANSFERASE"/>
    <property type="match status" value="1"/>
</dbReference>
<dbReference type="Pfam" id="PF01966">
    <property type="entry name" value="HD"/>
    <property type="match status" value="1"/>
</dbReference>
<comment type="pathway">
    <text evidence="2 14">Cofactor biosynthesis; NAD(+) biosynthesis; deamido-NAD(+) from nicotinate D-ribonucleotide: step 1/1.</text>
</comment>
<evidence type="ECO:0000256" key="1">
    <source>
        <dbReference type="ARBA" id="ARBA00002324"/>
    </source>
</evidence>
<evidence type="ECO:0000256" key="6">
    <source>
        <dbReference type="ARBA" id="ARBA00022723"/>
    </source>
</evidence>
<dbReference type="InterPro" id="IPR014729">
    <property type="entry name" value="Rossmann-like_a/b/a_fold"/>
</dbReference>
<dbReference type="InterPro" id="IPR004821">
    <property type="entry name" value="Cyt_trans-like"/>
</dbReference>
<dbReference type="PANTHER" id="PTHR39321">
    <property type="entry name" value="NICOTINATE-NUCLEOTIDE ADENYLYLTRANSFERASE-RELATED"/>
    <property type="match status" value="1"/>
</dbReference>
<sequence length="369" mass="43857">MAKKRIALFGGSFDPIHTDHVNIAKACHEQLGFEEVWLVPAYLNPFKKKQNSIIKDRLSMLKIIESQNSFIRINEYEIRNQRATSTFETVSYILEHYPENDFAFIMGSDQLDNFEKWNEFDKLIKLVPFKVFKRQSAINQIIVDKYNLEVFEFNNNFLSSTKIRNLIDLDKQIPEINDYINYNLLYLHERLENQMDQERYLHCLNVGTMAKELALVWGESEQKAFIAGTLHDVTKRWDEQKSHWYLEHYMPGLLLEPKQVWHSFTGYLHLQKDWLIKDTEILQAVFNHTVGSPDMTRLDMIIFCADKISVERNYPNVEYFRNLCFENLEQGFKELLQMQYDRSIADHGVENIGKMLINTVKYWIENEEN</sequence>
<evidence type="ECO:0000313" key="17">
    <source>
        <dbReference type="Proteomes" id="UP000233419"/>
    </source>
</evidence>
<evidence type="ECO:0000256" key="3">
    <source>
        <dbReference type="ARBA" id="ARBA00022642"/>
    </source>
</evidence>
<dbReference type="NCBIfam" id="TIGR00482">
    <property type="entry name" value="nicotinate (nicotinamide) nucleotide adenylyltransferase"/>
    <property type="match status" value="1"/>
</dbReference>
<dbReference type="InterPro" id="IPR005248">
    <property type="entry name" value="NadD/NMNAT"/>
</dbReference>
<protein>
    <recommendedName>
        <fullName evidence="14">Probable nicotinate-nucleotide adenylyltransferase</fullName>
        <ecNumber evidence="14">2.7.7.18</ecNumber>
    </recommendedName>
    <alternativeName>
        <fullName evidence="14">Deamido-NAD(+) diphosphorylase</fullName>
    </alternativeName>
    <alternativeName>
        <fullName evidence="14">Deamido-NAD(+) pyrophosphorylase</fullName>
    </alternativeName>
    <alternativeName>
        <fullName evidence="14">Nicotinate mononucleotide adenylyltransferase</fullName>
        <shortName evidence="14">NaMN adenylyltransferase</shortName>
    </alternativeName>
</protein>
<dbReference type="GO" id="GO:0008803">
    <property type="term" value="F:bis(5'-nucleosyl)-tetraphosphatase (symmetrical) activity"/>
    <property type="evidence" value="ECO:0007669"/>
    <property type="project" value="UniProtKB-EC"/>
</dbReference>
<dbReference type="KEGG" id="msyr:CXP39_01790"/>
<evidence type="ECO:0000256" key="14">
    <source>
        <dbReference type="HAMAP-Rule" id="MF_00244"/>
    </source>
</evidence>
<dbReference type="InterPro" id="IPR005249">
    <property type="entry name" value="YqeK"/>
</dbReference>
<dbReference type="Pfam" id="PF01467">
    <property type="entry name" value="CTP_transf_like"/>
    <property type="match status" value="1"/>
</dbReference>
<dbReference type="CDD" id="cd02165">
    <property type="entry name" value="NMNAT"/>
    <property type="match status" value="1"/>
</dbReference>
<comment type="similarity">
    <text evidence="14">Belongs to the NadD family.</text>
</comment>
<keyword evidence="10" id="KW-0408">Iron</keyword>
<dbReference type="Gene3D" id="1.10.3210.10">
    <property type="entry name" value="Hypothetical protein af1432"/>
    <property type="match status" value="1"/>
</dbReference>
<dbReference type="InterPro" id="IPR003607">
    <property type="entry name" value="HD/PDEase_dom"/>
</dbReference>
<keyword evidence="11 14" id="KW-0520">NAD</keyword>
<evidence type="ECO:0000256" key="4">
    <source>
        <dbReference type="ARBA" id="ARBA00022679"/>
    </source>
</evidence>
<keyword evidence="5 14" id="KW-0548">Nucleotidyltransferase</keyword>
<evidence type="ECO:0000256" key="5">
    <source>
        <dbReference type="ARBA" id="ARBA00022695"/>
    </source>
</evidence>
<reference evidence="16 17" key="1">
    <citation type="submission" date="2017-12" db="EMBL/GenBank/DDBJ databases">
        <title>Mesoplasma syrphidae YJS, Complete Genome.</title>
        <authorList>
            <person name="Knight T.F."/>
            <person name="Citino T."/>
            <person name="Rubinstein R."/>
            <person name="Neuschaefer Z."/>
        </authorList>
    </citation>
    <scope>NUCLEOTIDE SEQUENCE [LARGE SCALE GENOMIC DNA]</scope>
    <source>
        <strain evidence="16 17">YJS</strain>
    </source>
</reference>
<dbReference type="NCBIfam" id="NF005519">
    <property type="entry name" value="PRK07152.1"/>
    <property type="match status" value="1"/>
</dbReference>
<dbReference type="SUPFAM" id="SSF52374">
    <property type="entry name" value="Nucleotidylyl transferase"/>
    <property type="match status" value="1"/>
</dbReference>
<feature type="domain" description="HD/PDEase" evidence="15">
    <location>
        <begin position="195"/>
        <end position="320"/>
    </location>
</feature>
<name>A0A2K9BR90_9MOLU</name>
<keyword evidence="7 14" id="KW-0547">Nucleotide-binding</keyword>
<keyword evidence="3 14" id="KW-0662">Pyridine nucleotide biosynthesis</keyword>
<dbReference type="EC" id="2.7.7.18" evidence="14"/>
<evidence type="ECO:0000256" key="11">
    <source>
        <dbReference type="ARBA" id="ARBA00023027"/>
    </source>
</evidence>
<keyword evidence="4 14" id="KW-0808">Transferase</keyword>
<dbReference type="SUPFAM" id="SSF109604">
    <property type="entry name" value="HD-domain/PDEase-like"/>
    <property type="match status" value="1"/>
</dbReference>
<dbReference type="GO" id="GO:0046872">
    <property type="term" value="F:metal ion binding"/>
    <property type="evidence" value="ECO:0007669"/>
    <property type="project" value="UniProtKB-KW"/>
</dbReference>
<evidence type="ECO:0000313" key="16">
    <source>
        <dbReference type="EMBL" id="AUF83522.1"/>
    </source>
</evidence>
<dbReference type="CDD" id="cd00077">
    <property type="entry name" value="HDc"/>
    <property type="match status" value="1"/>
</dbReference>
<comment type="catalytic activity">
    <reaction evidence="13">
        <text>P(1),P(4)-bis(5'-adenosyl) tetraphosphate + H2O = 2 ADP + 2 H(+)</text>
        <dbReference type="Rhea" id="RHEA:24252"/>
        <dbReference type="ChEBI" id="CHEBI:15377"/>
        <dbReference type="ChEBI" id="CHEBI:15378"/>
        <dbReference type="ChEBI" id="CHEBI:58141"/>
        <dbReference type="ChEBI" id="CHEBI:456216"/>
        <dbReference type="EC" id="3.6.1.41"/>
    </reaction>
</comment>
<dbReference type="GO" id="GO:0005524">
    <property type="term" value="F:ATP binding"/>
    <property type="evidence" value="ECO:0007669"/>
    <property type="project" value="UniProtKB-KW"/>
</dbReference>
<dbReference type="HAMAP" id="MF_00244">
    <property type="entry name" value="NaMN_adenylyltr"/>
    <property type="match status" value="1"/>
</dbReference>
<keyword evidence="9 14" id="KW-0067">ATP-binding</keyword>